<reference evidence="3" key="1">
    <citation type="submission" date="2021-03" db="EMBL/GenBank/DDBJ databases">
        <title>Revisited historic fungal species revealed as producer of novel bioactive compounds through whole genome sequencing and comparative genomics.</title>
        <authorList>
            <person name="Vignolle G.A."/>
            <person name="Hochenegger N."/>
            <person name="Mach R.L."/>
            <person name="Mach-Aigner A.R."/>
            <person name="Javad Rahimi M."/>
            <person name="Salim K.A."/>
            <person name="Chan C.M."/>
            <person name="Lim L.B.L."/>
            <person name="Cai F."/>
            <person name="Druzhinina I.S."/>
            <person name="U'Ren J.M."/>
            <person name="Derntl C."/>
        </authorList>
    </citation>
    <scope>NUCLEOTIDE SEQUENCE</scope>
    <source>
        <strain evidence="3">TUCIM 5799</strain>
    </source>
</reference>
<feature type="compositionally biased region" description="Basic and acidic residues" evidence="1">
    <location>
        <begin position="141"/>
        <end position="150"/>
    </location>
</feature>
<dbReference type="EMBL" id="JAFIMR010000007">
    <property type="protein sequence ID" value="KAI1876302.1"/>
    <property type="molecule type" value="Genomic_DNA"/>
</dbReference>
<evidence type="ECO:0000256" key="1">
    <source>
        <dbReference type="SAM" id="MobiDB-lite"/>
    </source>
</evidence>
<evidence type="ECO:0000256" key="2">
    <source>
        <dbReference type="SAM" id="Phobius"/>
    </source>
</evidence>
<feature type="transmembrane region" description="Helical" evidence="2">
    <location>
        <begin position="23"/>
        <end position="44"/>
    </location>
</feature>
<accession>A0A9P9WR98</accession>
<dbReference type="OrthoDB" id="4765198at2759"/>
<feature type="region of interest" description="Disordered" evidence="1">
    <location>
        <begin position="132"/>
        <end position="178"/>
    </location>
</feature>
<keyword evidence="4" id="KW-1185">Reference proteome</keyword>
<gene>
    <name evidence="3" type="ORF">JX265_003828</name>
</gene>
<keyword evidence="2" id="KW-0812">Transmembrane</keyword>
<dbReference type="AlphaFoldDB" id="A0A9P9WR98"/>
<comment type="caution">
    <text evidence="3">The sequence shown here is derived from an EMBL/GenBank/DDBJ whole genome shotgun (WGS) entry which is preliminary data.</text>
</comment>
<sequence length="178" mass="19847">MAEHSTSTRMAKPANPLDSDWTAMYVVLLLIPIVFVAVACFANWQDRKVKAATDIEAVNATYEQYWFSWRKTVADGERGHLPERPPVLPPVPPMALATMEEAQKLGRPSFSAYARPQMSPRAPAITVTPTAATPAWGKHTRSNDSRDMHETVYPQQARGHSPWSKDDGKVPFDDVAWS</sequence>
<evidence type="ECO:0000313" key="4">
    <source>
        <dbReference type="Proteomes" id="UP000829685"/>
    </source>
</evidence>
<dbReference type="Proteomes" id="UP000829685">
    <property type="component" value="Unassembled WGS sequence"/>
</dbReference>
<evidence type="ECO:0000313" key="3">
    <source>
        <dbReference type="EMBL" id="KAI1876302.1"/>
    </source>
</evidence>
<feature type="compositionally biased region" description="Basic and acidic residues" evidence="1">
    <location>
        <begin position="163"/>
        <end position="172"/>
    </location>
</feature>
<name>A0A9P9WR98_9PEZI</name>
<protein>
    <submittedName>
        <fullName evidence="3">Uncharacterized protein</fullName>
    </submittedName>
</protein>
<organism evidence="3 4">
    <name type="scientific">Neoarthrinium moseri</name>
    <dbReference type="NCBI Taxonomy" id="1658444"/>
    <lineage>
        <taxon>Eukaryota</taxon>
        <taxon>Fungi</taxon>
        <taxon>Dikarya</taxon>
        <taxon>Ascomycota</taxon>
        <taxon>Pezizomycotina</taxon>
        <taxon>Sordariomycetes</taxon>
        <taxon>Xylariomycetidae</taxon>
        <taxon>Amphisphaeriales</taxon>
        <taxon>Apiosporaceae</taxon>
        <taxon>Neoarthrinium</taxon>
    </lineage>
</organism>
<keyword evidence="2" id="KW-0472">Membrane</keyword>
<proteinExistence type="predicted"/>
<keyword evidence="2" id="KW-1133">Transmembrane helix</keyword>